<dbReference type="Gene3D" id="3.40.50.720">
    <property type="entry name" value="NAD(P)-binding Rossmann-like Domain"/>
    <property type="match status" value="1"/>
</dbReference>
<accession>A0A8J7C752</accession>
<dbReference type="GO" id="GO:0016491">
    <property type="term" value="F:oxidoreductase activity"/>
    <property type="evidence" value="ECO:0007669"/>
    <property type="project" value="InterPro"/>
</dbReference>
<dbReference type="InterPro" id="IPR020843">
    <property type="entry name" value="ER"/>
</dbReference>
<dbReference type="InterPro" id="IPR052711">
    <property type="entry name" value="Zinc_ADH-like"/>
</dbReference>
<dbReference type="PANTHER" id="PTHR45033:SF2">
    <property type="entry name" value="ZINC-TYPE ALCOHOL DEHYDROGENASE-LIKE PROTEIN C1773.06C"/>
    <property type="match status" value="1"/>
</dbReference>
<dbReference type="Pfam" id="PF00107">
    <property type="entry name" value="ADH_zinc_N"/>
    <property type="match status" value="1"/>
</dbReference>
<dbReference type="SUPFAM" id="SSF51735">
    <property type="entry name" value="NAD(P)-binding Rossmann-fold domains"/>
    <property type="match status" value="1"/>
</dbReference>
<keyword evidence="3" id="KW-1185">Reference proteome</keyword>
<reference evidence="2" key="1">
    <citation type="submission" date="2020-09" db="EMBL/GenBank/DDBJ databases">
        <title>Iningainema tapete sp. nov. (Scytonemataceae, Cyanobacteria) from greenhouses in central Florida (USA) produces two types of nodularin with biosynthetic potential for microcystin-LR and anabaenopeptins.</title>
        <authorList>
            <person name="Berthold D.E."/>
            <person name="Lefler F.W."/>
            <person name="Huang I.-S."/>
            <person name="Abdulla H."/>
            <person name="Zimba P.V."/>
            <person name="Laughinghouse H.D. IV."/>
        </authorList>
    </citation>
    <scope>NUCLEOTIDE SEQUENCE</scope>
    <source>
        <strain evidence="2">BLCCT55</strain>
    </source>
</reference>
<name>A0A8J7C752_9CYAN</name>
<dbReference type="EMBL" id="JACXAE010000076">
    <property type="protein sequence ID" value="MBD2775214.1"/>
    <property type="molecule type" value="Genomic_DNA"/>
</dbReference>
<dbReference type="SMART" id="SM00829">
    <property type="entry name" value="PKS_ER"/>
    <property type="match status" value="1"/>
</dbReference>
<proteinExistence type="predicted"/>
<dbReference type="RefSeq" id="WP_190833303.1">
    <property type="nucleotide sequence ID" value="NZ_CAWPPI010000076.1"/>
</dbReference>
<dbReference type="AlphaFoldDB" id="A0A8J7C752"/>
<dbReference type="InterPro" id="IPR011032">
    <property type="entry name" value="GroES-like_sf"/>
</dbReference>
<evidence type="ECO:0000313" key="3">
    <source>
        <dbReference type="Proteomes" id="UP000629098"/>
    </source>
</evidence>
<sequence>MKVIELCAGFGINNLQMTEYPKPTPLAGEVLVKMEAFSLNYVDLLVVKGLLNPNLSLPYIPVCDGAGIVESVGEGVTTFSPGDKVATTFISNWVSGFPTPETVDFATRQGLGGVPGQLSEYKIFQVNQLIKSPSNLSTAEASTLPIAGLTAWNALRYGNLKAGDTVLLHGTGGVSIFALQFAKAQGARVIITSSSDEKLARVQQLGADLTINYKTTPDWDANVIEFTGGAGADLVVETVGGKNLQKSINALRMSGHISIMGLLDGFDTSINTLSLEVKQATIKGMEVGSTSDFEFMNQAIATNNIHPIINKTFSFHQTKEAFEYLDKGLHLGKVVIAVEQAKLSSST</sequence>
<evidence type="ECO:0000313" key="2">
    <source>
        <dbReference type="EMBL" id="MBD2775214.1"/>
    </source>
</evidence>
<protein>
    <submittedName>
        <fullName evidence="2">NAD(P)-dependent alcohol dehydrogenase</fullName>
    </submittedName>
</protein>
<dbReference type="CDD" id="cd08276">
    <property type="entry name" value="MDR7"/>
    <property type="match status" value="1"/>
</dbReference>
<dbReference type="InterPro" id="IPR013154">
    <property type="entry name" value="ADH-like_N"/>
</dbReference>
<dbReference type="PANTHER" id="PTHR45033">
    <property type="match status" value="1"/>
</dbReference>
<comment type="caution">
    <text evidence="2">The sequence shown here is derived from an EMBL/GenBank/DDBJ whole genome shotgun (WGS) entry which is preliminary data.</text>
</comment>
<organism evidence="2 3">
    <name type="scientific">Iningainema tapete BLCC-T55</name>
    <dbReference type="NCBI Taxonomy" id="2748662"/>
    <lineage>
        <taxon>Bacteria</taxon>
        <taxon>Bacillati</taxon>
        <taxon>Cyanobacteriota</taxon>
        <taxon>Cyanophyceae</taxon>
        <taxon>Nostocales</taxon>
        <taxon>Scytonemataceae</taxon>
        <taxon>Iningainema tapete</taxon>
    </lineage>
</organism>
<dbReference type="Gene3D" id="3.90.180.10">
    <property type="entry name" value="Medium-chain alcohol dehydrogenases, catalytic domain"/>
    <property type="match status" value="1"/>
</dbReference>
<dbReference type="Proteomes" id="UP000629098">
    <property type="component" value="Unassembled WGS sequence"/>
</dbReference>
<gene>
    <name evidence="2" type="ORF">ICL16_24925</name>
</gene>
<feature type="domain" description="Enoyl reductase (ER)" evidence="1">
    <location>
        <begin position="11"/>
        <end position="336"/>
    </location>
</feature>
<dbReference type="SUPFAM" id="SSF50129">
    <property type="entry name" value="GroES-like"/>
    <property type="match status" value="1"/>
</dbReference>
<dbReference type="InterPro" id="IPR036291">
    <property type="entry name" value="NAD(P)-bd_dom_sf"/>
</dbReference>
<dbReference type="InterPro" id="IPR013149">
    <property type="entry name" value="ADH-like_C"/>
</dbReference>
<evidence type="ECO:0000259" key="1">
    <source>
        <dbReference type="SMART" id="SM00829"/>
    </source>
</evidence>
<dbReference type="Pfam" id="PF08240">
    <property type="entry name" value="ADH_N"/>
    <property type="match status" value="1"/>
</dbReference>